<dbReference type="GO" id="GO:0003700">
    <property type="term" value="F:DNA-binding transcription factor activity"/>
    <property type="evidence" value="ECO:0007669"/>
    <property type="project" value="TreeGrafter"/>
</dbReference>
<gene>
    <name evidence="6" type="ORF">D0544_02890</name>
</gene>
<feature type="domain" description="Cyclic nucleotide-binding" evidence="4">
    <location>
        <begin position="14"/>
        <end position="134"/>
    </location>
</feature>
<dbReference type="SUPFAM" id="SSF46785">
    <property type="entry name" value="Winged helix' DNA-binding domain"/>
    <property type="match status" value="1"/>
</dbReference>
<dbReference type="GO" id="GO:0003677">
    <property type="term" value="F:DNA binding"/>
    <property type="evidence" value="ECO:0007669"/>
    <property type="project" value="UniProtKB-KW"/>
</dbReference>
<accession>A0A3P3VNT9</accession>
<dbReference type="SUPFAM" id="SSF51206">
    <property type="entry name" value="cAMP-binding domain-like"/>
    <property type="match status" value="1"/>
</dbReference>
<keyword evidence="1" id="KW-0805">Transcription regulation</keyword>
<dbReference type="Proteomes" id="UP000280792">
    <property type="component" value="Unassembled WGS sequence"/>
</dbReference>
<keyword evidence="3" id="KW-0804">Transcription</keyword>
<evidence type="ECO:0000256" key="2">
    <source>
        <dbReference type="ARBA" id="ARBA00023125"/>
    </source>
</evidence>
<dbReference type="InterPro" id="IPR014710">
    <property type="entry name" value="RmlC-like_jellyroll"/>
</dbReference>
<dbReference type="InterPro" id="IPR036388">
    <property type="entry name" value="WH-like_DNA-bd_sf"/>
</dbReference>
<dbReference type="PANTHER" id="PTHR24567">
    <property type="entry name" value="CRP FAMILY TRANSCRIPTIONAL REGULATORY PROTEIN"/>
    <property type="match status" value="1"/>
</dbReference>
<dbReference type="InterPro" id="IPR000595">
    <property type="entry name" value="cNMP-bd_dom"/>
</dbReference>
<dbReference type="PROSITE" id="PS50042">
    <property type="entry name" value="CNMP_BINDING_3"/>
    <property type="match status" value="1"/>
</dbReference>
<dbReference type="CDD" id="cd00038">
    <property type="entry name" value="CAP_ED"/>
    <property type="match status" value="1"/>
</dbReference>
<dbReference type="InterPro" id="IPR012318">
    <property type="entry name" value="HTH_CRP"/>
</dbReference>
<dbReference type="RefSeq" id="WP_125014510.1">
    <property type="nucleotide sequence ID" value="NZ_QWEZ01000001.1"/>
</dbReference>
<dbReference type="EMBL" id="QWEZ01000001">
    <property type="protein sequence ID" value="RRJ84084.1"/>
    <property type="molecule type" value="Genomic_DNA"/>
</dbReference>
<dbReference type="InterPro" id="IPR018490">
    <property type="entry name" value="cNMP-bd_dom_sf"/>
</dbReference>
<dbReference type="Pfam" id="PF00027">
    <property type="entry name" value="cNMP_binding"/>
    <property type="match status" value="1"/>
</dbReference>
<proteinExistence type="predicted"/>
<dbReference type="InterPro" id="IPR036390">
    <property type="entry name" value="WH_DNA-bd_sf"/>
</dbReference>
<dbReference type="GO" id="GO:0005829">
    <property type="term" value="C:cytosol"/>
    <property type="evidence" value="ECO:0007669"/>
    <property type="project" value="TreeGrafter"/>
</dbReference>
<evidence type="ECO:0000259" key="5">
    <source>
        <dbReference type="PROSITE" id="PS51063"/>
    </source>
</evidence>
<feature type="domain" description="HTH crp-type" evidence="5">
    <location>
        <begin position="148"/>
        <end position="217"/>
    </location>
</feature>
<dbReference type="AlphaFoldDB" id="A0A3P3VNT9"/>
<dbReference type="Gene3D" id="2.60.120.10">
    <property type="entry name" value="Jelly Rolls"/>
    <property type="match status" value="1"/>
</dbReference>
<evidence type="ECO:0000313" key="7">
    <source>
        <dbReference type="Proteomes" id="UP000280792"/>
    </source>
</evidence>
<reference evidence="6 7" key="1">
    <citation type="submission" date="2018-08" db="EMBL/GenBank/DDBJ databases">
        <authorList>
            <person name="Khan S.A."/>
        </authorList>
    </citation>
    <scope>NUCLEOTIDE SEQUENCE [LARGE SCALE GENOMIC DNA]</scope>
    <source>
        <strain evidence="6 7">GTF-13</strain>
    </source>
</reference>
<evidence type="ECO:0000313" key="6">
    <source>
        <dbReference type="EMBL" id="RRJ84084.1"/>
    </source>
</evidence>
<keyword evidence="2" id="KW-0238">DNA-binding</keyword>
<keyword evidence="7" id="KW-1185">Reference proteome</keyword>
<dbReference type="PANTHER" id="PTHR24567:SF74">
    <property type="entry name" value="HTH-TYPE TRANSCRIPTIONAL REGULATOR ARCR"/>
    <property type="match status" value="1"/>
</dbReference>
<sequence length="243" mass="27155">MEPVDQSQLATTGLFAALEAPIQKSLLAKGRTLQLAPGEVLYHRGDVPRGLYGLVSGQLRLSAEDSHGKQLLFGTIEAGWWCGEIPVLDGQPYAQTATAVEPSRLLLIPQNALDSVLEQHPELYRHFTRILCRRIRIAGQMLEEAAFYDLATRVASQLLRLCRIHRPQANLCLKLPQEEIASMLGITRQSLYRVLKQWQQQQWIELGYGSLTLLRPEALLELVQAQQAIPPGITSARRDSPGY</sequence>
<dbReference type="SMART" id="SM00419">
    <property type="entry name" value="HTH_CRP"/>
    <property type="match status" value="1"/>
</dbReference>
<dbReference type="Gene3D" id="1.10.10.10">
    <property type="entry name" value="Winged helix-like DNA-binding domain superfamily/Winged helix DNA-binding domain"/>
    <property type="match status" value="1"/>
</dbReference>
<dbReference type="SMART" id="SM00100">
    <property type="entry name" value="cNMP"/>
    <property type="match status" value="1"/>
</dbReference>
<evidence type="ECO:0000256" key="3">
    <source>
        <dbReference type="ARBA" id="ARBA00023163"/>
    </source>
</evidence>
<name>A0A3P3VNT9_9GAMM</name>
<dbReference type="InterPro" id="IPR050397">
    <property type="entry name" value="Env_Response_Regulators"/>
</dbReference>
<evidence type="ECO:0000256" key="1">
    <source>
        <dbReference type="ARBA" id="ARBA00023015"/>
    </source>
</evidence>
<dbReference type="PROSITE" id="PS51063">
    <property type="entry name" value="HTH_CRP_2"/>
    <property type="match status" value="1"/>
</dbReference>
<dbReference type="Pfam" id="PF13545">
    <property type="entry name" value="HTH_Crp_2"/>
    <property type="match status" value="1"/>
</dbReference>
<evidence type="ECO:0000259" key="4">
    <source>
        <dbReference type="PROSITE" id="PS50042"/>
    </source>
</evidence>
<reference evidence="6 7" key="2">
    <citation type="submission" date="2018-12" db="EMBL/GenBank/DDBJ databases">
        <title>Simiduia agarivorans gen. nov., sp. nov., a marine, agarolytic bacterium isolated from shallow coastal water from Keelung, Taiwan.</title>
        <authorList>
            <person name="Shieh W.Y."/>
        </authorList>
    </citation>
    <scope>NUCLEOTIDE SEQUENCE [LARGE SCALE GENOMIC DNA]</scope>
    <source>
        <strain evidence="6 7">GTF-13</strain>
    </source>
</reference>
<organism evidence="6 7">
    <name type="scientific">Aestuariirhabdus litorea</name>
    <dbReference type="NCBI Taxonomy" id="2528527"/>
    <lineage>
        <taxon>Bacteria</taxon>
        <taxon>Pseudomonadati</taxon>
        <taxon>Pseudomonadota</taxon>
        <taxon>Gammaproteobacteria</taxon>
        <taxon>Oceanospirillales</taxon>
        <taxon>Aestuariirhabdaceae</taxon>
        <taxon>Aestuariirhabdus</taxon>
    </lineage>
</organism>
<comment type="caution">
    <text evidence="6">The sequence shown here is derived from an EMBL/GenBank/DDBJ whole genome shotgun (WGS) entry which is preliminary data.</text>
</comment>
<protein>
    <submittedName>
        <fullName evidence="6">Crp/Fnr family transcriptional regulator</fullName>
    </submittedName>
</protein>